<reference evidence="2 3" key="1">
    <citation type="submission" date="2014-06" db="EMBL/GenBank/DDBJ databases">
        <authorList>
            <consortium name="DOE Joint Genome Institute"/>
            <person name="Kuo A."/>
            <person name="Kohler A."/>
            <person name="Nagy L.G."/>
            <person name="Floudas D."/>
            <person name="Copeland A."/>
            <person name="Barry K.W."/>
            <person name="Cichocki N."/>
            <person name="Veneault-Fourrey C."/>
            <person name="LaButti K."/>
            <person name="Lindquist E.A."/>
            <person name="Lipzen A."/>
            <person name="Lundell T."/>
            <person name="Morin E."/>
            <person name="Murat C."/>
            <person name="Sun H."/>
            <person name="Tunlid A."/>
            <person name="Henrissat B."/>
            <person name="Grigoriev I.V."/>
            <person name="Hibbett D.S."/>
            <person name="Martin F."/>
            <person name="Nordberg H.P."/>
            <person name="Cantor M.N."/>
            <person name="Hua S.X."/>
        </authorList>
    </citation>
    <scope>NUCLEOTIDE SEQUENCE [LARGE SCALE GENOMIC DNA]</scope>
    <source>
        <strain evidence="2 3">ATCC 200175</strain>
    </source>
</reference>
<accession>A0A0C9SXM8</accession>
<dbReference type="AlphaFoldDB" id="A0A0C9SXM8"/>
<sequence length="581" mass="63785">MFFTKTMKKDHASVENLARSPFDDTSKKLLAKLSIQSLKNAGVPKAARSMPDLHFPIDKTASFAVDCSLLLHTDITKPRDLVVRKVKSVKADFKQLFKVPGEAAHGLSCANLPEKRDELAQPAPTYGSGEEDPDYLCAAAAAAQSWIDLSTLLPRRRVLGADDTIEKERSAFCQAFVELYAGGSSNSSPEKESPLPSSSRTDLTHSFPPSASDHPLSSSSATSSIPLPSSQTDALPTLPSRPKVGTGVRSPEFSDEEFQKEFDNFSFHTVDEEEWTSEVEARKQNELNRLFSSMKRELAIPVPKLSSYFSDDSLADSATRAPVKVRAPRRRESAREREFDNSSFYSADEEDEGEDEEEEREGGVLSVPEAPPSPSSHTDVPVTVEQQDLRDPGAEIPEDGTSDVWQLLAAHVPTLLTRISEESLAEEYEIEAIAQPPPLSFKRPSPPYARAEARDEDQWMTSYATTVVAEDSPCPSVEVKHRTLRRVGGLADLKKSVLPTSGSVSSVETLCETIVISEGACTPPEFRGPPLRRVARCTDLRKSYLRTDVLPEATSGCSGPQRPSLRRVTQCDDLKASFIFP</sequence>
<evidence type="ECO:0000313" key="3">
    <source>
        <dbReference type="Proteomes" id="UP000053647"/>
    </source>
</evidence>
<gene>
    <name evidence="2" type="ORF">PAXINDRAFT_19049</name>
</gene>
<name>A0A0C9SXM8_PAXIN</name>
<evidence type="ECO:0000313" key="2">
    <source>
        <dbReference type="EMBL" id="KIJ07785.1"/>
    </source>
</evidence>
<proteinExistence type="predicted"/>
<organism evidence="2 3">
    <name type="scientific">Paxillus involutus ATCC 200175</name>
    <dbReference type="NCBI Taxonomy" id="664439"/>
    <lineage>
        <taxon>Eukaryota</taxon>
        <taxon>Fungi</taxon>
        <taxon>Dikarya</taxon>
        <taxon>Basidiomycota</taxon>
        <taxon>Agaricomycotina</taxon>
        <taxon>Agaricomycetes</taxon>
        <taxon>Agaricomycetidae</taxon>
        <taxon>Boletales</taxon>
        <taxon>Paxilineae</taxon>
        <taxon>Paxillaceae</taxon>
        <taxon>Paxillus</taxon>
    </lineage>
</organism>
<evidence type="ECO:0000256" key="1">
    <source>
        <dbReference type="SAM" id="MobiDB-lite"/>
    </source>
</evidence>
<dbReference type="HOGENOM" id="CLU_469366_0_0_1"/>
<feature type="region of interest" description="Disordered" evidence="1">
    <location>
        <begin position="306"/>
        <end position="384"/>
    </location>
</feature>
<feature type="compositionally biased region" description="Low complexity" evidence="1">
    <location>
        <begin position="184"/>
        <end position="199"/>
    </location>
</feature>
<reference evidence="3" key="2">
    <citation type="submission" date="2015-01" db="EMBL/GenBank/DDBJ databases">
        <title>Evolutionary Origins and Diversification of the Mycorrhizal Mutualists.</title>
        <authorList>
            <consortium name="DOE Joint Genome Institute"/>
            <consortium name="Mycorrhizal Genomics Consortium"/>
            <person name="Kohler A."/>
            <person name="Kuo A."/>
            <person name="Nagy L.G."/>
            <person name="Floudas D."/>
            <person name="Copeland A."/>
            <person name="Barry K.W."/>
            <person name="Cichocki N."/>
            <person name="Veneault-Fourrey C."/>
            <person name="LaButti K."/>
            <person name="Lindquist E.A."/>
            <person name="Lipzen A."/>
            <person name="Lundell T."/>
            <person name="Morin E."/>
            <person name="Murat C."/>
            <person name="Riley R."/>
            <person name="Ohm R."/>
            <person name="Sun H."/>
            <person name="Tunlid A."/>
            <person name="Henrissat B."/>
            <person name="Grigoriev I.V."/>
            <person name="Hibbett D.S."/>
            <person name="Martin F."/>
        </authorList>
    </citation>
    <scope>NUCLEOTIDE SEQUENCE [LARGE SCALE GENOMIC DNA]</scope>
    <source>
        <strain evidence="3">ATCC 200175</strain>
    </source>
</reference>
<feature type="region of interest" description="Disordered" evidence="1">
    <location>
        <begin position="183"/>
        <end position="255"/>
    </location>
</feature>
<dbReference type="Proteomes" id="UP000053647">
    <property type="component" value="Unassembled WGS sequence"/>
</dbReference>
<dbReference type="EMBL" id="KN819786">
    <property type="protein sequence ID" value="KIJ07785.1"/>
    <property type="molecule type" value="Genomic_DNA"/>
</dbReference>
<feature type="compositionally biased region" description="Low complexity" evidence="1">
    <location>
        <begin position="208"/>
        <end position="230"/>
    </location>
</feature>
<feature type="compositionally biased region" description="Acidic residues" evidence="1">
    <location>
        <begin position="347"/>
        <end position="360"/>
    </location>
</feature>
<protein>
    <submittedName>
        <fullName evidence="2">Uncharacterized protein</fullName>
    </submittedName>
</protein>
<keyword evidence="3" id="KW-1185">Reference proteome</keyword>
<dbReference type="OrthoDB" id="2689144at2759"/>
<feature type="compositionally biased region" description="Basic and acidic residues" evidence="1">
    <location>
        <begin position="330"/>
        <end position="340"/>
    </location>
</feature>